<dbReference type="PROSITE" id="PS50949">
    <property type="entry name" value="HTH_GNTR"/>
    <property type="match status" value="1"/>
</dbReference>
<evidence type="ECO:0000256" key="1">
    <source>
        <dbReference type="ARBA" id="ARBA00023015"/>
    </source>
</evidence>
<dbReference type="RefSeq" id="WP_309874616.1">
    <property type="nucleotide sequence ID" value="NZ_CP133838.1"/>
</dbReference>
<accession>A0ABY9S5I1</accession>
<dbReference type="PANTHER" id="PTHR43537:SF51">
    <property type="entry name" value="HTH-TYPE TRANSCRIPTIONAL REGULATOR LGOR-RELATED"/>
    <property type="match status" value="1"/>
</dbReference>
<dbReference type="Proteomes" id="UP001246690">
    <property type="component" value="Chromosome"/>
</dbReference>
<name>A0ABY9S5I1_9ENTR</name>
<dbReference type="Pfam" id="PF00392">
    <property type="entry name" value="GntR"/>
    <property type="match status" value="1"/>
</dbReference>
<evidence type="ECO:0000259" key="4">
    <source>
        <dbReference type="PROSITE" id="PS50949"/>
    </source>
</evidence>
<feature type="domain" description="HTH gntR-type" evidence="4">
    <location>
        <begin position="11"/>
        <end position="78"/>
    </location>
</feature>
<evidence type="ECO:0000256" key="2">
    <source>
        <dbReference type="ARBA" id="ARBA00023125"/>
    </source>
</evidence>
<sequence>MKQITSLERPKSLTTLTCDVLRKEILNGALEMGEALSEVTTAKRLGVSRTPVREAFFQLGIEGLVKTEPQRGTFVFRLDREEMADLCNVRCLLECEALRLVFAKKPQALAKKWKTIVQKMTSALEAGEVVNYLNLDTEFHQVLLTLSTSEYLQQAYTPLNFKITALRNRLHKHSEHLDKGFKEHIHLAQLAAEGKLEEAISVMRSHTLLFDGSYWEYNAGQILPE</sequence>
<proteinExistence type="predicted"/>
<dbReference type="InterPro" id="IPR008920">
    <property type="entry name" value="TF_FadR/GntR_C"/>
</dbReference>
<gene>
    <name evidence="5" type="ORF">RHD99_14010</name>
</gene>
<dbReference type="Pfam" id="PF07729">
    <property type="entry name" value="FCD"/>
    <property type="match status" value="1"/>
</dbReference>
<dbReference type="EMBL" id="CP133838">
    <property type="protein sequence ID" value="WMY72594.1"/>
    <property type="molecule type" value="Genomic_DNA"/>
</dbReference>
<keyword evidence="6" id="KW-1185">Reference proteome</keyword>
<dbReference type="InterPro" id="IPR036390">
    <property type="entry name" value="WH_DNA-bd_sf"/>
</dbReference>
<dbReference type="SMART" id="SM00895">
    <property type="entry name" value="FCD"/>
    <property type="match status" value="1"/>
</dbReference>
<keyword evidence="1" id="KW-0805">Transcription regulation</keyword>
<dbReference type="InterPro" id="IPR036388">
    <property type="entry name" value="WH-like_DNA-bd_sf"/>
</dbReference>
<dbReference type="PANTHER" id="PTHR43537">
    <property type="entry name" value="TRANSCRIPTIONAL REGULATOR, GNTR FAMILY"/>
    <property type="match status" value="1"/>
</dbReference>
<dbReference type="Gene3D" id="1.20.120.530">
    <property type="entry name" value="GntR ligand-binding domain-like"/>
    <property type="match status" value="1"/>
</dbReference>
<reference evidence="5 6" key="1">
    <citation type="submission" date="2023-09" db="EMBL/GenBank/DDBJ databases">
        <title>Buttiauxella selenatireducens sp. nov., isolated from the rhizosphere of Cardamine hupingshanesis.</title>
        <authorList>
            <person name="Zhang S."/>
            <person name="Xu Z."/>
            <person name="Wang H."/>
            <person name="Guo Y."/>
        </authorList>
    </citation>
    <scope>NUCLEOTIDE SEQUENCE [LARGE SCALE GENOMIC DNA]</scope>
    <source>
        <strain evidence="5 6">R73</strain>
    </source>
</reference>
<dbReference type="Gene3D" id="1.10.10.10">
    <property type="entry name" value="Winged helix-like DNA-binding domain superfamily/Winged helix DNA-binding domain"/>
    <property type="match status" value="1"/>
</dbReference>
<dbReference type="SUPFAM" id="SSF46785">
    <property type="entry name" value="Winged helix' DNA-binding domain"/>
    <property type="match status" value="1"/>
</dbReference>
<protein>
    <submittedName>
        <fullName evidence="5">GntR family transcriptional regulator</fullName>
    </submittedName>
</protein>
<keyword evidence="2" id="KW-0238">DNA-binding</keyword>
<evidence type="ECO:0000313" key="6">
    <source>
        <dbReference type="Proteomes" id="UP001246690"/>
    </source>
</evidence>
<organism evidence="5 6">
    <name type="scientific">Buttiauxella selenatireducens</name>
    <dbReference type="NCBI Taxonomy" id="3073902"/>
    <lineage>
        <taxon>Bacteria</taxon>
        <taxon>Pseudomonadati</taxon>
        <taxon>Pseudomonadota</taxon>
        <taxon>Gammaproteobacteria</taxon>
        <taxon>Enterobacterales</taxon>
        <taxon>Enterobacteriaceae</taxon>
        <taxon>Buttiauxella</taxon>
    </lineage>
</organism>
<evidence type="ECO:0000313" key="5">
    <source>
        <dbReference type="EMBL" id="WMY72594.1"/>
    </source>
</evidence>
<dbReference type="SMART" id="SM00345">
    <property type="entry name" value="HTH_GNTR"/>
    <property type="match status" value="1"/>
</dbReference>
<dbReference type="CDD" id="cd07377">
    <property type="entry name" value="WHTH_GntR"/>
    <property type="match status" value="1"/>
</dbReference>
<dbReference type="SUPFAM" id="SSF48008">
    <property type="entry name" value="GntR ligand-binding domain-like"/>
    <property type="match status" value="1"/>
</dbReference>
<dbReference type="InterPro" id="IPR000524">
    <property type="entry name" value="Tscrpt_reg_HTH_GntR"/>
</dbReference>
<keyword evidence="3" id="KW-0804">Transcription</keyword>
<evidence type="ECO:0000256" key="3">
    <source>
        <dbReference type="ARBA" id="ARBA00023163"/>
    </source>
</evidence>
<dbReference type="InterPro" id="IPR011711">
    <property type="entry name" value="GntR_C"/>
</dbReference>